<dbReference type="OrthoDB" id="9773765at2"/>
<dbReference type="GO" id="GO:0019354">
    <property type="term" value="P:siroheme biosynthetic process"/>
    <property type="evidence" value="ECO:0007669"/>
    <property type="project" value="UniProtKB-UniPathway"/>
</dbReference>
<dbReference type="RefSeq" id="WP_143848556.1">
    <property type="nucleotide sequence ID" value="NZ_VLXZ01000005.1"/>
</dbReference>
<dbReference type="GO" id="GO:0004325">
    <property type="term" value="F:ferrochelatase activity"/>
    <property type="evidence" value="ECO:0007669"/>
    <property type="project" value="InterPro"/>
</dbReference>
<dbReference type="NCBIfam" id="TIGR01470">
    <property type="entry name" value="cysG_Nterm"/>
    <property type="match status" value="1"/>
</dbReference>
<dbReference type="Gene3D" id="3.40.50.720">
    <property type="entry name" value="NAD(P)-binding Rossmann-like Domain"/>
    <property type="match status" value="1"/>
</dbReference>
<accession>A0A553ZYZ0</accession>
<reference evidence="7 8" key="1">
    <citation type="submission" date="2019-07" db="EMBL/GenBank/DDBJ databases">
        <authorList>
            <person name="Park Y.J."/>
            <person name="Jeong S.E."/>
            <person name="Jung H.S."/>
        </authorList>
    </citation>
    <scope>NUCLEOTIDE SEQUENCE [LARGE SCALE GENOMIC DNA]</scope>
    <source>
        <strain evidence="8">P16(2019)</strain>
    </source>
</reference>
<comment type="pathway">
    <text evidence="1">Porphyrin-containing compound metabolism; siroheme biosynthesis; sirohydrochlorin from precorrin-2: step 1/1.</text>
</comment>
<dbReference type="UniPathway" id="UPA00262">
    <property type="reaction ID" value="UER00222"/>
</dbReference>
<protein>
    <recommendedName>
        <fullName evidence="2">precorrin-2 dehydrogenase</fullName>
        <ecNumber evidence="2">1.3.1.76</ecNumber>
    </recommendedName>
</protein>
<dbReference type="EMBL" id="VLXZ01000005">
    <property type="protein sequence ID" value="TSB46661.1"/>
    <property type="molecule type" value="Genomic_DNA"/>
</dbReference>
<dbReference type="Proteomes" id="UP000318521">
    <property type="component" value="Unassembled WGS sequence"/>
</dbReference>
<keyword evidence="4" id="KW-0520">NAD</keyword>
<evidence type="ECO:0000256" key="5">
    <source>
        <dbReference type="ARBA" id="ARBA00023244"/>
    </source>
</evidence>
<dbReference type="InterPro" id="IPR036291">
    <property type="entry name" value="NAD(P)-bd_dom_sf"/>
</dbReference>
<keyword evidence="3" id="KW-0560">Oxidoreductase</keyword>
<dbReference type="GO" id="GO:0043115">
    <property type="term" value="F:precorrin-2 dehydrogenase activity"/>
    <property type="evidence" value="ECO:0007669"/>
    <property type="project" value="UniProtKB-EC"/>
</dbReference>
<dbReference type="PANTHER" id="PTHR35330:SF1">
    <property type="entry name" value="SIROHEME BIOSYNTHESIS PROTEIN MET8"/>
    <property type="match status" value="1"/>
</dbReference>
<evidence type="ECO:0000313" key="7">
    <source>
        <dbReference type="EMBL" id="TSB46661.1"/>
    </source>
</evidence>
<evidence type="ECO:0000256" key="3">
    <source>
        <dbReference type="ARBA" id="ARBA00023002"/>
    </source>
</evidence>
<evidence type="ECO:0000256" key="6">
    <source>
        <dbReference type="ARBA" id="ARBA00047561"/>
    </source>
</evidence>
<dbReference type="Gene3D" id="1.10.8.610">
    <property type="entry name" value="SirC, precorrin-2 dehydrogenase, C-terminal helical domain-like"/>
    <property type="match status" value="1"/>
</dbReference>
<dbReference type="AlphaFoldDB" id="A0A553ZYZ0"/>
<name>A0A553ZYZ0_9BACI</name>
<evidence type="ECO:0000256" key="4">
    <source>
        <dbReference type="ARBA" id="ARBA00023027"/>
    </source>
</evidence>
<dbReference type="InterPro" id="IPR028161">
    <property type="entry name" value="Met8-like"/>
</dbReference>
<organism evidence="7 8">
    <name type="scientific">Alkalicoccobacillus porphyridii</name>
    <dbReference type="NCBI Taxonomy" id="2597270"/>
    <lineage>
        <taxon>Bacteria</taxon>
        <taxon>Bacillati</taxon>
        <taxon>Bacillota</taxon>
        <taxon>Bacilli</taxon>
        <taxon>Bacillales</taxon>
        <taxon>Bacillaceae</taxon>
        <taxon>Alkalicoccobacillus</taxon>
    </lineage>
</organism>
<dbReference type="InterPro" id="IPR006367">
    <property type="entry name" value="Sirohaem_synthase_N"/>
</dbReference>
<sequence length="204" mass="23069">MSEKLPLFVQVQNRTVHCIGGGTVAARRLKLLLEYGAEVTVVSPDLHEDLLKQRAHFTWEKRALTQGESFSSQLLFICTNNQTLNDELLANSWQGQWVYAAHDAARSDIHFPTVIDEGPVTLGVSTNGVYPAYTKKLKELLKDALTDANVFKELEILAPIRQQIVQSDLTGKQKQILLHRCMGDEFLLAPDRDLLLKQWMDELN</sequence>
<evidence type="ECO:0000313" key="8">
    <source>
        <dbReference type="Proteomes" id="UP000318521"/>
    </source>
</evidence>
<comment type="catalytic activity">
    <reaction evidence="6">
        <text>precorrin-2 + NAD(+) = sirohydrochlorin + NADH + 2 H(+)</text>
        <dbReference type="Rhea" id="RHEA:15613"/>
        <dbReference type="ChEBI" id="CHEBI:15378"/>
        <dbReference type="ChEBI" id="CHEBI:57540"/>
        <dbReference type="ChEBI" id="CHEBI:57945"/>
        <dbReference type="ChEBI" id="CHEBI:58351"/>
        <dbReference type="ChEBI" id="CHEBI:58827"/>
        <dbReference type="EC" id="1.3.1.76"/>
    </reaction>
</comment>
<evidence type="ECO:0000256" key="1">
    <source>
        <dbReference type="ARBA" id="ARBA00005010"/>
    </source>
</evidence>
<evidence type="ECO:0000256" key="2">
    <source>
        <dbReference type="ARBA" id="ARBA00012400"/>
    </source>
</evidence>
<gene>
    <name evidence="7" type="ORF">FN960_09905</name>
</gene>
<comment type="caution">
    <text evidence="7">The sequence shown here is derived from an EMBL/GenBank/DDBJ whole genome shotgun (WGS) entry which is preliminary data.</text>
</comment>
<proteinExistence type="predicted"/>
<dbReference type="Pfam" id="PF13241">
    <property type="entry name" value="NAD_binding_7"/>
    <property type="match status" value="1"/>
</dbReference>
<dbReference type="PANTHER" id="PTHR35330">
    <property type="entry name" value="SIROHEME BIOSYNTHESIS PROTEIN MET8"/>
    <property type="match status" value="1"/>
</dbReference>
<dbReference type="SUPFAM" id="SSF75615">
    <property type="entry name" value="Siroheme synthase middle domains-like"/>
    <property type="match status" value="1"/>
</dbReference>
<dbReference type="SUPFAM" id="SSF51735">
    <property type="entry name" value="NAD(P)-binding Rossmann-fold domains"/>
    <property type="match status" value="1"/>
</dbReference>
<dbReference type="InterPro" id="IPR042518">
    <property type="entry name" value="SirC_C"/>
</dbReference>
<dbReference type="EC" id="1.3.1.76" evidence="2"/>
<keyword evidence="5" id="KW-0627">Porphyrin biosynthesis</keyword>
<keyword evidence="8" id="KW-1185">Reference proteome</keyword>